<dbReference type="Proteomes" id="UP000036987">
    <property type="component" value="Unassembled WGS sequence"/>
</dbReference>
<evidence type="ECO:0000313" key="3">
    <source>
        <dbReference type="Proteomes" id="UP000036987"/>
    </source>
</evidence>
<comment type="caution">
    <text evidence="2">The sequence shown here is derived from an EMBL/GenBank/DDBJ whole genome shotgun (WGS) entry which is preliminary data.</text>
</comment>
<evidence type="ECO:0000256" key="1">
    <source>
        <dbReference type="SAM" id="MobiDB-lite"/>
    </source>
</evidence>
<keyword evidence="3" id="KW-1185">Reference proteome</keyword>
<name>A0A0K9PXD7_ZOSMR</name>
<sequence>MAPATYGASSPPAISNGTGDSRILGFPTQSSTALSDCFLPAAATPTSAAATSCFSETFGR</sequence>
<feature type="region of interest" description="Disordered" evidence="1">
    <location>
        <begin position="1"/>
        <end position="22"/>
    </location>
</feature>
<protein>
    <submittedName>
        <fullName evidence="2">Uncharacterized protein</fullName>
    </submittedName>
</protein>
<organism evidence="2 3">
    <name type="scientific">Zostera marina</name>
    <name type="common">Eelgrass</name>
    <dbReference type="NCBI Taxonomy" id="29655"/>
    <lineage>
        <taxon>Eukaryota</taxon>
        <taxon>Viridiplantae</taxon>
        <taxon>Streptophyta</taxon>
        <taxon>Embryophyta</taxon>
        <taxon>Tracheophyta</taxon>
        <taxon>Spermatophyta</taxon>
        <taxon>Magnoliopsida</taxon>
        <taxon>Liliopsida</taxon>
        <taxon>Zosteraceae</taxon>
        <taxon>Zostera</taxon>
    </lineage>
</organism>
<dbReference type="AlphaFoldDB" id="A0A0K9PXD7"/>
<evidence type="ECO:0000313" key="2">
    <source>
        <dbReference type="EMBL" id="KMZ73708.1"/>
    </source>
</evidence>
<accession>A0A0K9PXD7</accession>
<gene>
    <name evidence="2" type="ORF">ZOSMA_142G00070</name>
</gene>
<reference evidence="3" key="1">
    <citation type="journal article" date="2016" name="Nature">
        <title>The genome of the seagrass Zostera marina reveals angiosperm adaptation to the sea.</title>
        <authorList>
            <person name="Olsen J.L."/>
            <person name="Rouze P."/>
            <person name="Verhelst B."/>
            <person name="Lin Y.-C."/>
            <person name="Bayer T."/>
            <person name="Collen J."/>
            <person name="Dattolo E."/>
            <person name="De Paoli E."/>
            <person name="Dittami S."/>
            <person name="Maumus F."/>
            <person name="Michel G."/>
            <person name="Kersting A."/>
            <person name="Lauritano C."/>
            <person name="Lohaus R."/>
            <person name="Toepel M."/>
            <person name="Tonon T."/>
            <person name="Vanneste K."/>
            <person name="Amirebrahimi M."/>
            <person name="Brakel J."/>
            <person name="Bostroem C."/>
            <person name="Chovatia M."/>
            <person name="Grimwood J."/>
            <person name="Jenkins J.W."/>
            <person name="Jueterbock A."/>
            <person name="Mraz A."/>
            <person name="Stam W.T."/>
            <person name="Tice H."/>
            <person name="Bornberg-Bauer E."/>
            <person name="Green P.J."/>
            <person name="Pearson G.A."/>
            <person name="Procaccini G."/>
            <person name="Duarte C.M."/>
            <person name="Schmutz J."/>
            <person name="Reusch T.B.H."/>
            <person name="Van de Peer Y."/>
        </authorList>
    </citation>
    <scope>NUCLEOTIDE SEQUENCE [LARGE SCALE GENOMIC DNA]</scope>
    <source>
        <strain evidence="3">cv. Finnish</strain>
    </source>
</reference>
<proteinExistence type="predicted"/>
<dbReference type="EMBL" id="LFYR01000543">
    <property type="protein sequence ID" value="KMZ73708.1"/>
    <property type="molecule type" value="Genomic_DNA"/>
</dbReference>